<dbReference type="InterPro" id="IPR002653">
    <property type="entry name" value="Znf_A20"/>
</dbReference>
<name>A0A8J1TBE6_OWEFU</name>
<comment type="catalytic activity">
    <reaction evidence="1">
        <text>Thiol-dependent hydrolysis of ester, thioester, amide, peptide and isopeptide bonds formed by the C-terminal Gly of ubiquitin (a 76-residue protein attached to proteins as an intracellular targeting signal).</text>
        <dbReference type="EC" id="3.4.19.12"/>
    </reaction>
</comment>
<dbReference type="GO" id="GO:0030177">
    <property type="term" value="P:positive regulation of Wnt signaling pathway"/>
    <property type="evidence" value="ECO:0007669"/>
    <property type="project" value="TreeGrafter"/>
</dbReference>
<comment type="similarity">
    <text evidence="4">Belongs to the peptidase C64 family.</text>
</comment>
<dbReference type="PROSITE" id="PS51036">
    <property type="entry name" value="ZF_A20"/>
    <property type="match status" value="3"/>
</dbReference>
<evidence type="ECO:0000256" key="8">
    <source>
        <dbReference type="ARBA" id="ARBA00022670"/>
    </source>
</evidence>
<dbReference type="OrthoDB" id="10064699at2759"/>
<sequence length="1080" mass="122046">MASKRGLIFKRTLSCSNLAKVEELRKIVENNVFTSTDETKPMCLFRYSEYTISCPTMSNFPRDFQENFERALIDVDMEKGLEDGGSLNWCRTAKRLRPLATKEDGNCLTHAVSIGMWGYHDSSLFLRRLIYVAMQNDATGNLFRDRWQNEAMSMENSYSSVTGLDLDGEWMKVIERANDKPNDDPRALEMPYKALEEIHVFVLANILRRPIIIISDVMLHSFTGSDLAPCSLGGVYLPLLWHAEDCFKTPLTLAYDMNSFSPLIGEEDNPRDEYLATEAERAIPLIRQNGEWLKIHMLLPQEKARFQNILEKYMYVTTLFHTTKDNVKEVISAKLEYKVLPDKLNLMKDYFQDCERIFNESTDEDIYMEEEPKRIDSLELNEVLSQDSDKEDIYEESKMCTTKNCEFYGSTATKGKCTKCYLESTKLPATPVKNDETLRMRITTTASKHNPDPLAGPMPASKLTPYEPNIRLNNPDRPQDLPMYSMLPTECATHGCHYNASVHTKPYCHECHDRKQKPAKHGTLDLGNQIPSSPRKSIVRQDMEPHSNDMKSFAVGQPSQVCMVAHCKNPCDADLEGLCSSHRQHFVKPSKTQAPVALTTIAATLVTTSFSNRCKHPGCFNVPTTQSGFCEVCDHQGNRNMSRYAAAKPTDSVKNIVFEDVIPPTLGPCRKSGCTFTGSERYRGYCSVCYKKHRSKRHSNGSASSSGCSTPDCEGVRIERSPMCYYCTKHTNQGLPVIPNRGKDAGTQTTPPKDLGRNIQPSGYDAKAFDKEGLTDELSRTVVRHHYKDYPKKVCVSPLCENEVMVGAGENKLCRECFQILCDDAAKKAERKSSAEFTEQSRTAGNQSNAPKCKGPSCDMFGSVETMGYCSKCFNEMIAARDRVKTSPVRQPSQLNRRGGDDQIFVPMDSDTRIATEGASQSPLKHSVTYYNPARVNLFNTDDYDSKICPVDDCDRYGDVCFNGLCSLHYDPSRPVVQIGRDNVLHIKPKSPRLNRPPGTRFTSATNGDNDAYVLYPDVRGKQERLPTQRTRKPDEPAIQRQIENQVQKIKCRERLCENYASKENNGFCNSCKKRLDKGY</sequence>
<comment type="caution">
    <text evidence="17">The sequence shown here is derived from an EMBL/GenBank/DDBJ whole genome shotgun (WGS) entry which is preliminary data.</text>
</comment>
<keyword evidence="18" id="KW-1185">Reference proteome</keyword>
<evidence type="ECO:0000256" key="15">
    <source>
        <dbReference type="ARBA" id="ARBA00023242"/>
    </source>
</evidence>
<dbReference type="GO" id="GO:0008270">
    <property type="term" value="F:zinc ion binding"/>
    <property type="evidence" value="ECO:0007669"/>
    <property type="project" value="UniProtKB-KW"/>
</dbReference>
<evidence type="ECO:0000256" key="11">
    <source>
        <dbReference type="ARBA" id="ARBA00022786"/>
    </source>
</evidence>
<dbReference type="SMART" id="SM00259">
    <property type="entry name" value="ZnF_A20"/>
    <property type="match status" value="6"/>
</dbReference>
<dbReference type="PROSITE" id="PS50802">
    <property type="entry name" value="OTU"/>
    <property type="match status" value="1"/>
</dbReference>
<evidence type="ECO:0000256" key="4">
    <source>
        <dbReference type="ARBA" id="ARBA00005865"/>
    </source>
</evidence>
<keyword evidence="10" id="KW-0863">Zinc-finger</keyword>
<dbReference type="Gene3D" id="4.10.240.30">
    <property type="match status" value="1"/>
</dbReference>
<dbReference type="Gene3D" id="1.20.5.4770">
    <property type="match status" value="3"/>
</dbReference>
<dbReference type="AlphaFoldDB" id="A0A8J1TBE6"/>
<dbReference type="Pfam" id="PF01754">
    <property type="entry name" value="zf-A20"/>
    <property type="match status" value="2"/>
</dbReference>
<keyword evidence="7" id="KW-0597">Phosphoprotein</keyword>
<evidence type="ECO:0000256" key="1">
    <source>
        <dbReference type="ARBA" id="ARBA00000707"/>
    </source>
</evidence>
<dbReference type="GO" id="GO:0004843">
    <property type="term" value="F:cysteine-type deubiquitinase activity"/>
    <property type="evidence" value="ECO:0007669"/>
    <property type="project" value="UniProtKB-EC"/>
</dbReference>
<dbReference type="GO" id="GO:0035523">
    <property type="term" value="P:protein K29-linked deubiquitination"/>
    <property type="evidence" value="ECO:0007669"/>
    <property type="project" value="TreeGrafter"/>
</dbReference>
<protein>
    <recommendedName>
        <fullName evidence="5">ubiquitinyl hydrolase 1</fullName>
        <ecNumber evidence="5">3.4.19.12</ecNumber>
    </recommendedName>
</protein>
<feature type="compositionally biased region" description="Polar residues" evidence="16">
    <location>
        <begin position="837"/>
        <end position="850"/>
    </location>
</feature>
<evidence type="ECO:0000256" key="6">
    <source>
        <dbReference type="ARBA" id="ARBA00022490"/>
    </source>
</evidence>
<evidence type="ECO:0000256" key="12">
    <source>
        <dbReference type="ARBA" id="ARBA00022801"/>
    </source>
</evidence>
<dbReference type="GO" id="GO:0005634">
    <property type="term" value="C:nucleus"/>
    <property type="evidence" value="ECO:0007669"/>
    <property type="project" value="UniProtKB-SubCell"/>
</dbReference>
<dbReference type="Proteomes" id="UP000749559">
    <property type="component" value="Unassembled WGS sequence"/>
</dbReference>
<evidence type="ECO:0000256" key="5">
    <source>
        <dbReference type="ARBA" id="ARBA00012759"/>
    </source>
</evidence>
<comment type="subcellular location">
    <subcellularLocation>
        <location evidence="3">Cytoplasm</location>
    </subcellularLocation>
    <subcellularLocation>
        <location evidence="2">Nucleus</location>
    </subcellularLocation>
</comment>
<evidence type="ECO:0000313" key="18">
    <source>
        <dbReference type="Proteomes" id="UP000749559"/>
    </source>
</evidence>
<evidence type="ECO:0000256" key="7">
    <source>
        <dbReference type="ARBA" id="ARBA00022553"/>
    </source>
</evidence>
<dbReference type="GO" id="GO:0071947">
    <property type="term" value="P:protein deubiquitination involved in ubiquitin-dependent protein catabolic process"/>
    <property type="evidence" value="ECO:0007669"/>
    <property type="project" value="TreeGrafter"/>
</dbReference>
<keyword evidence="8" id="KW-0645">Protease</keyword>
<dbReference type="PANTHER" id="PTHR13367:SF3">
    <property type="entry name" value="TUMOR NECROSIS FACTOR ALPHA-INDUCED PROTEIN 3"/>
    <property type="match status" value="1"/>
</dbReference>
<dbReference type="GO" id="GO:0070530">
    <property type="term" value="F:K63-linked polyubiquitin modification-dependent protein binding"/>
    <property type="evidence" value="ECO:0007669"/>
    <property type="project" value="TreeGrafter"/>
</dbReference>
<evidence type="ECO:0000256" key="10">
    <source>
        <dbReference type="ARBA" id="ARBA00022771"/>
    </source>
</evidence>
<evidence type="ECO:0000256" key="14">
    <source>
        <dbReference type="ARBA" id="ARBA00022833"/>
    </source>
</evidence>
<organism evidence="17 18">
    <name type="scientific">Owenia fusiformis</name>
    <name type="common">Polychaete worm</name>
    <dbReference type="NCBI Taxonomy" id="6347"/>
    <lineage>
        <taxon>Eukaryota</taxon>
        <taxon>Metazoa</taxon>
        <taxon>Spiralia</taxon>
        <taxon>Lophotrochozoa</taxon>
        <taxon>Annelida</taxon>
        <taxon>Polychaeta</taxon>
        <taxon>Sedentaria</taxon>
        <taxon>Canalipalpata</taxon>
        <taxon>Sabellida</taxon>
        <taxon>Oweniida</taxon>
        <taxon>Oweniidae</taxon>
        <taxon>Owenia</taxon>
    </lineage>
</organism>
<keyword evidence="15" id="KW-0539">Nucleus</keyword>
<evidence type="ECO:0000256" key="16">
    <source>
        <dbReference type="SAM" id="MobiDB-lite"/>
    </source>
</evidence>
<dbReference type="PANTHER" id="PTHR13367">
    <property type="entry name" value="UBIQUITIN THIOESTERASE"/>
    <property type="match status" value="1"/>
</dbReference>
<accession>A0A8J1TBE6</accession>
<dbReference type="GO" id="GO:0016477">
    <property type="term" value="P:cell migration"/>
    <property type="evidence" value="ECO:0007669"/>
    <property type="project" value="TreeGrafter"/>
</dbReference>
<dbReference type="InterPro" id="IPR003323">
    <property type="entry name" value="OTU_dom"/>
</dbReference>
<dbReference type="InterPro" id="IPR051346">
    <property type="entry name" value="OTU_Deubiquitinase"/>
</dbReference>
<reference evidence="17" key="1">
    <citation type="submission" date="2022-03" db="EMBL/GenBank/DDBJ databases">
        <authorList>
            <person name="Martin C."/>
        </authorList>
    </citation>
    <scope>NUCLEOTIDE SEQUENCE</scope>
</reference>
<dbReference type="GO" id="GO:1990168">
    <property type="term" value="P:protein K33-linked deubiquitination"/>
    <property type="evidence" value="ECO:0007669"/>
    <property type="project" value="TreeGrafter"/>
</dbReference>
<dbReference type="Pfam" id="PF02338">
    <property type="entry name" value="OTU"/>
    <property type="match status" value="1"/>
</dbReference>
<keyword evidence="11" id="KW-0833">Ubl conjugation pathway</keyword>
<keyword evidence="13" id="KW-0788">Thiol protease</keyword>
<evidence type="ECO:0000256" key="9">
    <source>
        <dbReference type="ARBA" id="ARBA00022723"/>
    </source>
</evidence>
<evidence type="ECO:0000313" key="17">
    <source>
        <dbReference type="EMBL" id="CAH1799495.1"/>
    </source>
</evidence>
<evidence type="ECO:0000256" key="13">
    <source>
        <dbReference type="ARBA" id="ARBA00022807"/>
    </source>
</evidence>
<evidence type="ECO:0000256" key="2">
    <source>
        <dbReference type="ARBA" id="ARBA00004123"/>
    </source>
</evidence>
<evidence type="ECO:0000256" key="3">
    <source>
        <dbReference type="ARBA" id="ARBA00004496"/>
    </source>
</evidence>
<keyword evidence="12" id="KW-0378">Hydrolase</keyword>
<dbReference type="GO" id="GO:0007010">
    <property type="term" value="P:cytoskeleton organization"/>
    <property type="evidence" value="ECO:0007669"/>
    <property type="project" value="TreeGrafter"/>
</dbReference>
<dbReference type="GO" id="GO:0005737">
    <property type="term" value="C:cytoplasm"/>
    <property type="evidence" value="ECO:0007669"/>
    <property type="project" value="UniProtKB-SubCell"/>
</dbReference>
<proteinExistence type="inferred from homology"/>
<dbReference type="EC" id="3.4.19.12" evidence="5"/>
<keyword evidence="6" id="KW-0963">Cytoplasm</keyword>
<keyword evidence="9" id="KW-0479">Metal-binding</keyword>
<dbReference type="EMBL" id="CAIIXF020000011">
    <property type="protein sequence ID" value="CAH1799495.1"/>
    <property type="molecule type" value="Genomic_DNA"/>
</dbReference>
<keyword evidence="14" id="KW-0862">Zinc</keyword>
<feature type="region of interest" description="Disordered" evidence="16">
    <location>
        <begin position="738"/>
        <end position="759"/>
    </location>
</feature>
<dbReference type="GO" id="GO:0003677">
    <property type="term" value="F:DNA binding"/>
    <property type="evidence" value="ECO:0007669"/>
    <property type="project" value="InterPro"/>
</dbReference>
<gene>
    <name evidence="17" type="ORF">OFUS_LOCUS23503</name>
</gene>
<feature type="region of interest" description="Disordered" evidence="16">
    <location>
        <begin position="833"/>
        <end position="853"/>
    </location>
</feature>